<dbReference type="GO" id="GO:0003855">
    <property type="term" value="F:3-dehydroquinate dehydratase activity"/>
    <property type="evidence" value="ECO:0007669"/>
    <property type="project" value="UniProtKB-EC"/>
</dbReference>
<proteinExistence type="inferred from homology"/>
<dbReference type="CDD" id="cd00466">
    <property type="entry name" value="DHQase_II"/>
    <property type="match status" value="1"/>
</dbReference>
<dbReference type="Pfam" id="PF01220">
    <property type="entry name" value="DHquinase_II"/>
    <property type="match status" value="1"/>
</dbReference>
<name>A0A6J6ME34_9ZZZZ</name>
<dbReference type="Gene3D" id="3.40.50.9100">
    <property type="entry name" value="Dehydroquinase, class II"/>
    <property type="match status" value="1"/>
</dbReference>
<evidence type="ECO:0000313" key="4">
    <source>
        <dbReference type="EMBL" id="CAB4819588.1"/>
    </source>
</evidence>
<evidence type="ECO:0000256" key="2">
    <source>
        <dbReference type="ARBA" id="ARBA00023239"/>
    </source>
</evidence>
<dbReference type="NCBIfam" id="NF003805">
    <property type="entry name" value="PRK05395.1-2"/>
    <property type="match status" value="1"/>
</dbReference>
<dbReference type="HAMAP" id="MF_00169">
    <property type="entry name" value="AroQ"/>
    <property type="match status" value="1"/>
</dbReference>
<sequence>MKILVINGPNLARLDIRDSSIYGDLNYAELKSLIENAASTHGLEADVRQSDDEATIIGWLHSAADAKTPVIINPAAFTHYSYAIRDAAELLKAPLIEVHLSNPMAREEFRHTSVISGVAHGTIGGFGPNSYVLAIIAMKNLLSGAN</sequence>
<dbReference type="PANTHER" id="PTHR21272">
    <property type="entry name" value="CATABOLIC 3-DEHYDROQUINASE"/>
    <property type="match status" value="1"/>
</dbReference>
<dbReference type="SUPFAM" id="SSF52304">
    <property type="entry name" value="Type II 3-dehydroquinate dehydratase"/>
    <property type="match status" value="1"/>
</dbReference>
<dbReference type="NCBIfam" id="NF003807">
    <property type="entry name" value="PRK05395.1-4"/>
    <property type="match status" value="1"/>
</dbReference>
<dbReference type="EMBL" id="CAFABF010000004">
    <property type="protein sequence ID" value="CAB4819588.1"/>
    <property type="molecule type" value="Genomic_DNA"/>
</dbReference>
<dbReference type="InterPro" id="IPR036441">
    <property type="entry name" value="DHquinase_II_sf"/>
</dbReference>
<gene>
    <name evidence="3" type="ORF">UFOPK2359_00008</name>
    <name evidence="4" type="ORF">UFOPK3167_00197</name>
</gene>
<dbReference type="PIRSF" id="PIRSF001399">
    <property type="entry name" value="DHquinase_II"/>
    <property type="match status" value="1"/>
</dbReference>
<dbReference type="EC" id="4.2.1.10" evidence="1"/>
<evidence type="ECO:0000256" key="1">
    <source>
        <dbReference type="ARBA" id="ARBA00012060"/>
    </source>
</evidence>
<dbReference type="EMBL" id="CAEZXG010000001">
    <property type="protein sequence ID" value="CAB4670995.1"/>
    <property type="molecule type" value="Genomic_DNA"/>
</dbReference>
<dbReference type="InterPro" id="IPR001874">
    <property type="entry name" value="DHquinase_II"/>
</dbReference>
<protein>
    <recommendedName>
        <fullName evidence="1">3-dehydroquinate dehydratase</fullName>
        <ecNumber evidence="1">4.2.1.10</ecNumber>
    </recommendedName>
</protein>
<dbReference type="GO" id="GO:0019631">
    <property type="term" value="P:quinate catabolic process"/>
    <property type="evidence" value="ECO:0007669"/>
    <property type="project" value="TreeGrafter"/>
</dbReference>
<reference evidence="3" key="1">
    <citation type="submission" date="2020-05" db="EMBL/GenBank/DDBJ databases">
        <authorList>
            <person name="Chiriac C."/>
            <person name="Salcher M."/>
            <person name="Ghai R."/>
            <person name="Kavagutti S V."/>
        </authorList>
    </citation>
    <scope>NUCLEOTIDE SEQUENCE</scope>
</reference>
<dbReference type="PANTHER" id="PTHR21272:SF3">
    <property type="entry name" value="CATABOLIC 3-DEHYDROQUINASE"/>
    <property type="match status" value="1"/>
</dbReference>
<keyword evidence="2" id="KW-0456">Lyase</keyword>
<organism evidence="3">
    <name type="scientific">freshwater metagenome</name>
    <dbReference type="NCBI Taxonomy" id="449393"/>
    <lineage>
        <taxon>unclassified sequences</taxon>
        <taxon>metagenomes</taxon>
        <taxon>ecological metagenomes</taxon>
    </lineage>
</organism>
<evidence type="ECO:0000313" key="3">
    <source>
        <dbReference type="EMBL" id="CAB4670995.1"/>
    </source>
</evidence>
<accession>A0A6J6ME34</accession>
<dbReference type="AlphaFoldDB" id="A0A6J6ME34"/>